<sequence>VNRGPFKDALVGKKGGENKDSSTLKDDDDLELLDRDIITGEEDDMPSIQFFDHSDYFLVKFQSIEDYIEALIEGLDLNNPEDVALVERNLGTGMESDLQRHQQMGSANQILKKPPNILKNKGRNFKVPGLFKVPISEAMNRIVDSLKSTLAIEDLMELMEIDGIKATSDDL</sequence>
<keyword evidence="3" id="KW-1185">Reference proteome</keyword>
<gene>
    <name evidence="2" type="ORF">Golob_001256</name>
</gene>
<dbReference type="AlphaFoldDB" id="A0A7J8NAQ7"/>
<accession>A0A7J8NAQ7</accession>
<proteinExistence type="predicted"/>
<organism evidence="2 3">
    <name type="scientific">Gossypium lobatum</name>
    <dbReference type="NCBI Taxonomy" id="34289"/>
    <lineage>
        <taxon>Eukaryota</taxon>
        <taxon>Viridiplantae</taxon>
        <taxon>Streptophyta</taxon>
        <taxon>Embryophyta</taxon>
        <taxon>Tracheophyta</taxon>
        <taxon>Spermatophyta</taxon>
        <taxon>Magnoliopsida</taxon>
        <taxon>eudicotyledons</taxon>
        <taxon>Gunneridae</taxon>
        <taxon>Pentapetalae</taxon>
        <taxon>rosids</taxon>
        <taxon>malvids</taxon>
        <taxon>Malvales</taxon>
        <taxon>Malvaceae</taxon>
        <taxon>Malvoideae</taxon>
        <taxon>Gossypium</taxon>
    </lineage>
</organism>
<name>A0A7J8NAQ7_9ROSI</name>
<feature type="non-terminal residue" evidence="2">
    <location>
        <position position="171"/>
    </location>
</feature>
<reference evidence="2 3" key="1">
    <citation type="journal article" date="2019" name="Genome Biol. Evol.">
        <title>Insights into the evolution of the New World diploid cottons (Gossypium, subgenus Houzingenia) based on genome sequencing.</title>
        <authorList>
            <person name="Grover C.E."/>
            <person name="Arick M.A. 2nd"/>
            <person name="Thrash A."/>
            <person name="Conover J.L."/>
            <person name="Sanders W.S."/>
            <person name="Peterson D.G."/>
            <person name="Frelichowski J.E."/>
            <person name="Scheffler J.A."/>
            <person name="Scheffler B.E."/>
            <person name="Wendel J.F."/>
        </authorList>
    </citation>
    <scope>NUCLEOTIDE SEQUENCE [LARGE SCALE GENOMIC DNA]</scope>
    <source>
        <strain evidence="2">157</strain>
        <tissue evidence="2">Leaf</tissue>
    </source>
</reference>
<evidence type="ECO:0000313" key="2">
    <source>
        <dbReference type="EMBL" id="MBA0574015.1"/>
    </source>
</evidence>
<evidence type="ECO:0000313" key="3">
    <source>
        <dbReference type="Proteomes" id="UP000593572"/>
    </source>
</evidence>
<feature type="compositionally biased region" description="Basic and acidic residues" evidence="1">
    <location>
        <begin position="10"/>
        <end position="25"/>
    </location>
</feature>
<protein>
    <submittedName>
        <fullName evidence="2">Uncharacterized protein</fullName>
    </submittedName>
</protein>
<dbReference type="EMBL" id="JABEZX010000013">
    <property type="protein sequence ID" value="MBA0574015.1"/>
    <property type="molecule type" value="Genomic_DNA"/>
</dbReference>
<feature type="region of interest" description="Disordered" evidence="1">
    <location>
        <begin position="1"/>
        <end position="27"/>
    </location>
</feature>
<evidence type="ECO:0000256" key="1">
    <source>
        <dbReference type="SAM" id="MobiDB-lite"/>
    </source>
</evidence>
<comment type="caution">
    <text evidence="2">The sequence shown here is derived from an EMBL/GenBank/DDBJ whole genome shotgun (WGS) entry which is preliminary data.</text>
</comment>
<dbReference type="Proteomes" id="UP000593572">
    <property type="component" value="Unassembled WGS sequence"/>
</dbReference>